<evidence type="ECO:0000313" key="1">
    <source>
        <dbReference type="EMBL" id="AKH46696.1"/>
    </source>
</evidence>
<sequence>MRSFHSLMIRYLIRQSLRSVLIRCAHVTSWLRLASTAYNCFIHENDVHA</sequence>
<proteinExistence type="predicted"/>
<organism evidence="1">
    <name type="scientific">uncultured marine virus</name>
    <dbReference type="NCBI Taxonomy" id="186617"/>
    <lineage>
        <taxon>Viruses</taxon>
        <taxon>environmental samples</taxon>
    </lineage>
</organism>
<reference evidence="1" key="2">
    <citation type="submission" date="2015-03" db="EMBL/GenBank/DDBJ databases">
        <authorList>
            <person name="Chow C.-E.T."/>
            <person name="Winget D.M."/>
            <person name="White R.A.III."/>
            <person name="Hallam S.J."/>
            <person name="Suttle C.A."/>
        </authorList>
    </citation>
    <scope>NUCLEOTIDE SEQUENCE</scope>
    <source>
        <strain evidence="1">Anoxic2_1</strain>
    </source>
</reference>
<name>A0A0F7L6Q2_9VIRU</name>
<dbReference type="EMBL" id="KR029585">
    <property type="protein sequence ID" value="AKH46696.1"/>
    <property type="molecule type" value="Genomic_DNA"/>
</dbReference>
<reference evidence="1" key="1">
    <citation type="journal article" date="2015" name="Front. Microbiol.">
        <title>Combining genomic sequencing methods to explore viral diversity and reveal potential virus-host interactions.</title>
        <authorList>
            <person name="Chow C.E."/>
            <person name="Winget D.M."/>
            <person name="White R.A.III."/>
            <person name="Hallam S.J."/>
            <person name="Suttle C.A."/>
        </authorList>
    </citation>
    <scope>NUCLEOTIDE SEQUENCE</scope>
    <source>
        <strain evidence="1">Anoxic2_1</strain>
    </source>
</reference>
<accession>A0A0F7L6Q2</accession>
<protein>
    <submittedName>
        <fullName evidence="1">Uncharacterized protein</fullName>
    </submittedName>
</protein>